<dbReference type="AlphaFoldDB" id="A0A1N7JBY7"/>
<evidence type="ECO:0000313" key="3">
    <source>
        <dbReference type="Proteomes" id="UP000185678"/>
    </source>
</evidence>
<dbReference type="InterPro" id="IPR037119">
    <property type="entry name" value="Haem_oxidase_HugZ-like_sf"/>
</dbReference>
<reference evidence="2 3" key="1">
    <citation type="submission" date="2017-01" db="EMBL/GenBank/DDBJ databases">
        <authorList>
            <person name="Mah S.A."/>
            <person name="Swanson W.J."/>
            <person name="Moy G.W."/>
            <person name="Vacquier V.D."/>
        </authorList>
    </citation>
    <scope>NUCLEOTIDE SEQUENCE [LARGE SCALE GENOMIC DNA]</scope>
    <source>
        <strain evidence="2 3">DSM 11589</strain>
    </source>
</reference>
<dbReference type="Pfam" id="PF13883">
    <property type="entry name" value="CREG_beta-barrel"/>
    <property type="match status" value="1"/>
</dbReference>
<protein>
    <recommendedName>
        <fullName evidence="1">CREG-like beta-barrel domain-containing protein</fullName>
    </recommendedName>
</protein>
<dbReference type="STRING" id="80876.SAMN05421779_10275"/>
<dbReference type="Gene3D" id="2.30.110.10">
    <property type="entry name" value="Electron Transport, Fmn-binding Protein, Chain A"/>
    <property type="match status" value="1"/>
</dbReference>
<accession>A0A1N7JBY7</accession>
<dbReference type="InterPro" id="IPR012349">
    <property type="entry name" value="Split_barrel_FMN-bd"/>
</dbReference>
<organism evidence="2 3">
    <name type="scientific">Insolitispirillum peregrinum</name>
    <dbReference type="NCBI Taxonomy" id="80876"/>
    <lineage>
        <taxon>Bacteria</taxon>
        <taxon>Pseudomonadati</taxon>
        <taxon>Pseudomonadota</taxon>
        <taxon>Alphaproteobacteria</taxon>
        <taxon>Rhodospirillales</taxon>
        <taxon>Novispirillaceae</taxon>
        <taxon>Insolitispirillum</taxon>
    </lineage>
</organism>
<dbReference type="EMBL" id="FTOA01000002">
    <property type="protein sequence ID" value="SIS46796.1"/>
    <property type="molecule type" value="Genomic_DNA"/>
</dbReference>
<gene>
    <name evidence="2" type="ORF">SAMN05421779_10275</name>
</gene>
<feature type="domain" description="CREG-like beta-barrel" evidence="1">
    <location>
        <begin position="15"/>
        <end position="155"/>
    </location>
</feature>
<keyword evidence="3" id="KW-1185">Reference proteome</keyword>
<name>A0A1N7JBY7_9PROT</name>
<dbReference type="OrthoDB" id="9814594at2"/>
<dbReference type="SUPFAM" id="SSF50475">
    <property type="entry name" value="FMN-binding split barrel"/>
    <property type="match status" value="1"/>
</dbReference>
<dbReference type="Proteomes" id="UP000185678">
    <property type="component" value="Unassembled WGS sequence"/>
</dbReference>
<evidence type="ECO:0000259" key="1">
    <source>
        <dbReference type="Pfam" id="PF13883"/>
    </source>
</evidence>
<dbReference type="Gene3D" id="3.20.180.10">
    <property type="entry name" value="PNP-oxidase-like"/>
    <property type="match status" value="1"/>
</dbReference>
<dbReference type="PANTHER" id="PTHR13343">
    <property type="entry name" value="CREG1 PROTEIN"/>
    <property type="match status" value="1"/>
</dbReference>
<dbReference type="RefSeq" id="WP_076399002.1">
    <property type="nucleotide sequence ID" value="NZ_FTOA01000002.1"/>
</dbReference>
<sequence length="271" mass="29515">MESRKEIPQITPTDSHRRIVRRLVRSERSASLATTLSRGNQAIPYASVVTYATDERAAPILLLSSLADHTQALRDDPRACLLVSQVHGLPNPQTGPRVSLLGTMQKVERDDPRHPALQSHFLGRHPAASQYIGFGDFALWQMEVTEAHYVGGFARAVWLGNDWLSVAECASTIADGGMEVLQGFDQDQQSAIAYALVMTSGLDLSVEDSRWQVVAIDCDGVLLRDGEGGAAVPVWLPFAESVSSRQELAECLGSLAQQGQRIAVEQALNRT</sequence>
<dbReference type="GO" id="GO:0005737">
    <property type="term" value="C:cytoplasm"/>
    <property type="evidence" value="ECO:0007669"/>
    <property type="project" value="UniProtKB-ARBA"/>
</dbReference>
<proteinExistence type="predicted"/>
<dbReference type="InterPro" id="IPR055343">
    <property type="entry name" value="CREG_beta-barrel"/>
</dbReference>
<evidence type="ECO:0000313" key="2">
    <source>
        <dbReference type="EMBL" id="SIS46796.1"/>
    </source>
</evidence>
<dbReference type="PANTHER" id="PTHR13343:SF17">
    <property type="entry name" value="CELLULAR REPRESSOR OF E1A-STIMULATED GENES, ISOFORM A"/>
    <property type="match status" value="1"/>
</dbReference>